<organism evidence="2 3">
    <name type="scientific">Nephila pilipes</name>
    <name type="common">Giant wood spider</name>
    <name type="synonym">Nephila maculata</name>
    <dbReference type="NCBI Taxonomy" id="299642"/>
    <lineage>
        <taxon>Eukaryota</taxon>
        <taxon>Metazoa</taxon>
        <taxon>Ecdysozoa</taxon>
        <taxon>Arthropoda</taxon>
        <taxon>Chelicerata</taxon>
        <taxon>Arachnida</taxon>
        <taxon>Araneae</taxon>
        <taxon>Araneomorphae</taxon>
        <taxon>Entelegynae</taxon>
        <taxon>Araneoidea</taxon>
        <taxon>Nephilidae</taxon>
        <taxon>Nephila</taxon>
    </lineage>
</organism>
<sequence length="226" mass="24840">MTEYLNGHTEGTQNGFHLSENEPFLLINSQTKESDPIVGKISRKKVSFHDNVTDIDEEASLQNGDHQEKNDEDTPNLDGILNVSEKINYFMTAFAPGPQTKGKNSLKPHGHQSSIPEARLAFVTEMVESSLTGNDSRAACVPGDSDETVNVDQEDAGDIGPRREADHVSQVTDTPDVAGSLESHIATTEDMAATQVTFMKIFAPQKKAIVEREYLFLKLLENIIVV</sequence>
<feature type="region of interest" description="Disordered" evidence="1">
    <location>
        <begin position="155"/>
        <end position="174"/>
    </location>
</feature>
<protein>
    <submittedName>
        <fullName evidence="2">Uncharacterized protein</fullName>
    </submittedName>
</protein>
<evidence type="ECO:0000313" key="3">
    <source>
        <dbReference type="Proteomes" id="UP000887013"/>
    </source>
</evidence>
<accession>A0A8X6TP27</accession>
<name>A0A8X6TP27_NEPPI</name>
<dbReference type="Proteomes" id="UP000887013">
    <property type="component" value="Unassembled WGS sequence"/>
</dbReference>
<reference evidence="2" key="1">
    <citation type="submission" date="2020-08" db="EMBL/GenBank/DDBJ databases">
        <title>Multicomponent nature underlies the extraordinary mechanical properties of spider dragline silk.</title>
        <authorList>
            <person name="Kono N."/>
            <person name="Nakamura H."/>
            <person name="Mori M."/>
            <person name="Yoshida Y."/>
            <person name="Ohtoshi R."/>
            <person name="Malay A.D."/>
            <person name="Moran D.A.P."/>
            <person name="Tomita M."/>
            <person name="Numata K."/>
            <person name="Arakawa K."/>
        </authorList>
    </citation>
    <scope>NUCLEOTIDE SEQUENCE</scope>
</reference>
<dbReference type="OrthoDB" id="6413589at2759"/>
<evidence type="ECO:0000256" key="1">
    <source>
        <dbReference type="SAM" id="MobiDB-lite"/>
    </source>
</evidence>
<dbReference type="AlphaFoldDB" id="A0A8X6TP27"/>
<feature type="region of interest" description="Disordered" evidence="1">
    <location>
        <begin position="55"/>
        <end position="77"/>
    </location>
</feature>
<evidence type="ECO:0000313" key="2">
    <source>
        <dbReference type="EMBL" id="GFT28921.1"/>
    </source>
</evidence>
<dbReference type="EMBL" id="BMAW01107358">
    <property type="protein sequence ID" value="GFT28921.1"/>
    <property type="molecule type" value="Genomic_DNA"/>
</dbReference>
<keyword evidence="3" id="KW-1185">Reference proteome</keyword>
<proteinExistence type="predicted"/>
<comment type="caution">
    <text evidence="2">The sequence shown here is derived from an EMBL/GenBank/DDBJ whole genome shotgun (WGS) entry which is preliminary data.</text>
</comment>
<gene>
    <name evidence="2" type="primary">AVEN_58380_1</name>
    <name evidence="2" type="ORF">NPIL_400681</name>
</gene>